<organism evidence="2 3">
    <name type="scientific">Streblomastix strix</name>
    <dbReference type="NCBI Taxonomy" id="222440"/>
    <lineage>
        <taxon>Eukaryota</taxon>
        <taxon>Metamonada</taxon>
        <taxon>Preaxostyla</taxon>
        <taxon>Oxymonadida</taxon>
        <taxon>Streblomastigidae</taxon>
        <taxon>Streblomastix</taxon>
    </lineage>
</organism>
<reference evidence="2 3" key="1">
    <citation type="submission" date="2019-03" db="EMBL/GenBank/DDBJ databases">
        <title>Single cell metagenomics reveals metabolic interactions within the superorganism composed of flagellate Streblomastix strix and complex community of Bacteroidetes bacteria on its surface.</title>
        <authorList>
            <person name="Treitli S.C."/>
            <person name="Kolisko M."/>
            <person name="Husnik F."/>
            <person name="Keeling P."/>
            <person name="Hampl V."/>
        </authorList>
    </citation>
    <scope>NUCLEOTIDE SEQUENCE [LARGE SCALE GENOMIC DNA]</scope>
    <source>
        <strain evidence="2">ST1C</strain>
    </source>
</reference>
<name>A0A5J4VJX6_9EUKA</name>
<evidence type="ECO:0000313" key="2">
    <source>
        <dbReference type="EMBL" id="KAA6382756.1"/>
    </source>
</evidence>
<dbReference type="Proteomes" id="UP000324800">
    <property type="component" value="Unassembled WGS sequence"/>
</dbReference>
<dbReference type="EMBL" id="SNRW01006609">
    <property type="protein sequence ID" value="KAA6382756.1"/>
    <property type="molecule type" value="Genomic_DNA"/>
</dbReference>
<dbReference type="AlphaFoldDB" id="A0A5J4VJX6"/>
<protein>
    <submittedName>
        <fullName evidence="2">Uncharacterized protein</fullName>
    </submittedName>
</protein>
<gene>
    <name evidence="2" type="ORF">EZS28_021717</name>
</gene>
<evidence type="ECO:0000256" key="1">
    <source>
        <dbReference type="SAM" id="MobiDB-lite"/>
    </source>
</evidence>
<feature type="region of interest" description="Disordered" evidence="1">
    <location>
        <begin position="172"/>
        <end position="203"/>
    </location>
</feature>
<proteinExistence type="predicted"/>
<sequence>MKLETNGVMTLKNINLLNNDFLAKITTLEQEVNVIQQTLGTATYDIGGLQQQIDVINDELNRQTHFRGYYLMNTDIQNLPNSANGDFAFSAESGTVWMYDQSWYNSGDIVPDQVTPASDAIPLVDSGTGVAGTSNEYSRGDHKHPLQVSDVLPAKDTAVGEVGTATTYARSDHTHHVNLGNSVPKKDTGTGTGGSSNVYSSATHQHPLNIDPTTANVPLVNATAAANGASDYYCRNDHVHPQQLTYDGNVTATKFIKTGGLASEILCANGETTTLDNKLSRTYNGSGGGWIRLCVFPAGASVGSPFIEFKVYTSYNAVQTIRLVPYYTVNGINTVQGVFTAPTRISASYTIDSGVNQLFHTHTGSGTSAIYSVYVRIESAGTVTIVVSDQSTQYTNRITEILTQDVVTTVQSATQIPLNYNFGYGGIMQDFLQVNPSSSRSKATYNNGIRIGNYTSESSIQLACSNSTISGTQAGQWEISKSSDNALTINPSSLRQADHSVGLSIDGNSSKITFNGNELVNAGTDQTITGRKTFADTTLGSIQINSTDVSYGEGIRISNNPHYNVSTIYIGTSSTSTSGEIDGQWTIIKRNAGELYICRTYITQGINKNQQVIHNIIEQITGNEIICR</sequence>
<evidence type="ECO:0000313" key="3">
    <source>
        <dbReference type="Proteomes" id="UP000324800"/>
    </source>
</evidence>
<accession>A0A5J4VJX6</accession>
<comment type="caution">
    <text evidence="2">The sequence shown here is derived from an EMBL/GenBank/DDBJ whole genome shotgun (WGS) entry which is preliminary data.</text>
</comment>